<organism evidence="1 2">
    <name type="scientific">Catenuloplanes indicus</name>
    <dbReference type="NCBI Taxonomy" id="137267"/>
    <lineage>
        <taxon>Bacteria</taxon>
        <taxon>Bacillati</taxon>
        <taxon>Actinomycetota</taxon>
        <taxon>Actinomycetes</taxon>
        <taxon>Micromonosporales</taxon>
        <taxon>Micromonosporaceae</taxon>
        <taxon>Catenuloplanes</taxon>
    </lineage>
</organism>
<dbReference type="AlphaFoldDB" id="A0AAE3W812"/>
<reference evidence="1 2" key="1">
    <citation type="submission" date="2023-07" db="EMBL/GenBank/DDBJ databases">
        <title>Sequencing the genomes of 1000 actinobacteria strains.</title>
        <authorList>
            <person name="Klenk H.-P."/>
        </authorList>
    </citation>
    <scope>NUCLEOTIDE SEQUENCE [LARGE SCALE GENOMIC DNA]</scope>
    <source>
        <strain evidence="1 2">DSM 44709</strain>
    </source>
</reference>
<name>A0AAE3W812_9ACTN</name>
<dbReference type="EMBL" id="JAUSUZ010000001">
    <property type="protein sequence ID" value="MDQ0371229.1"/>
    <property type="molecule type" value="Genomic_DNA"/>
</dbReference>
<dbReference type="RefSeq" id="WP_307247837.1">
    <property type="nucleotide sequence ID" value="NZ_JAUSUZ010000001.1"/>
</dbReference>
<protein>
    <submittedName>
        <fullName evidence="1">Uncharacterized protein</fullName>
    </submittedName>
</protein>
<evidence type="ECO:0000313" key="1">
    <source>
        <dbReference type="EMBL" id="MDQ0371229.1"/>
    </source>
</evidence>
<gene>
    <name evidence="1" type="ORF">J2S42_007898</name>
</gene>
<keyword evidence="2" id="KW-1185">Reference proteome</keyword>
<sequence length="167" mass="18388">MSKTDAAVAADLALAGLEFLERIMEKLRGPLPPLRGAASCLPEHGRFDSDPVDVDAPDMPARVNEDWWRMATEFGLFDAGGEFLVGVDYRDPGAVDGEYGWARVRLARTWDLAAGGSEALRGYFGAHFTDRYVPEFAMISLDQRVLLNTTIWGNGTVSTIVIRPDRL</sequence>
<dbReference type="Proteomes" id="UP001240236">
    <property type="component" value="Unassembled WGS sequence"/>
</dbReference>
<evidence type="ECO:0000313" key="2">
    <source>
        <dbReference type="Proteomes" id="UP001240236"/>
    </source>
</evidence>
<comment type="caution">
    <text evidence="1">The sequence shown here is derived from an EMBL/GenBank/DDBJ whole genome shotgun (WGS) entry which is preliminary data.</text>
</comment>
<accession>A0AAE3W812</accession>
<proteinExistence type="predicted"/>